<dbReference type="EMBL" id="AP022563">
    <property type="protein sequence ID" value="BBX20536.1"/>
    <property type="molecule type" value="Genomic_DNA"/>
</dbReference>
<protein>
    <submittedName>
        <fullName evidence="3">Uncharacterized protein</fullName>
    </submittedName>
</protein>
<dbReference type="AlphaFoldDB" id="A0A7I7K8Z1"/>
<feature type="transmembrane region" description="Helical" evidence="2">
    <location>
        <begin position="125"/>
        <end position="144"/>
    </location>
</feature>
<evidence type="ECO:0000313" key="4">
    <source>
        <dbReference type="Proteomes" id="UP000467006"/>
    </source>
</evidence>
<keyword evidence="2" id="KW-1133">Transmembrane helix</keyword>
<keyword evidence="2" id="KW-0812">Transmembrane</keyword>
<dbReference type="OrthoDB" id="4706329at2"/>
<dbReference type="KEGG" id="mdu:MDUV_53960"/>
<keyword evidence="2" id="KW-0472">Membrane</keyword>
<dbReference type="Proteomes" id="UP000467006">
    <property type="component" value="Chromosome"/>
</dbReference>
<feature type="region of interest" description="Disordered" evidence="1">
    <location>
        <begin position="1"/>
        <end position="50"/>
    </location>
</feature>
<accession>A0A7I7K8Z1</accession>
<feature type="compositionally biased region" description="Low complexity" evidence="1">
    <location>
        <begin position="24"/>
        <end position="38"/>
    </location>
</feature>
<organism evidence="3 4">
    <name type="scientific">Mycolicibacterium duvalii</name>
    <dbReference type="NCBI Taxonomy" id="39688"/>
    <lineage>
        <taxon>Bacteria</taxon>
        <taxon>Bacillati</taxon>
        <taxon>Actinomycetota</taxon>
        <taxon>Actinomycetes</taxon>
        <taxon>Mycobacteriales</taxon>
        <taxon>Mycobacteriaceae</taxon>
        <taxon>Mycolicibacterium</taxon>
    </lineage>
</organism>
<evidence type="ECO:0000256" key="1">
    <source>
        <dbReference type="SAM" id="MobiDB-lite"/>
    </source>
</evidence>
<evidence type="ECO:0000256" key="2">
    <source>
        <dbReference type="SAM" id="Phobius"/>
    </source>
</evidence>
<gene>
    <name evidence="3" type="ORF">MDUV_53960</name>
</gene>
<evidence type="ECO:0000313" key="3">
    <source>
        <dbReference type="EMBL" id="BBX20536.1"/>
    </source>
</evidence>
<feature type="transmembrane region" description="Helical" evidence="2">
    <location>
        <begin position="100"/>
        <end position="119"/>
    </location>
</feature>
<feature type="region of interest" description="Disordered" evidence="1">
    <location>
        <begin position="233"/>
        <end position="257"/>
    </location>
</feature>
<sequence>MTSDADVTKAGPHEDAAAEQLDVPAAPQPAADGAADPAPVTPQRQWSMPKSPITRKHVDDAGRAAIKILTSAAGLVAKTARSGAGAVRQMWRGLAAVPPAARLLFAASVLLLLGFVGALAFEGTLGLLCTVLVIPACAAILGALGHRWYSGLGIDTATETRSRPKQPSDSELQRSVQYVDRKLALALTSFGTEHHQQAVIALFQAKTAVELTLGTEQDLASYADMTLRPDDYGLRPRLRGGSGSTSTPREGNSLAAS</sequence>
<name>A0A7I7K8Z1_9MYCO</name>
<proteinExistence type="predicted"/>
<reference evidence="3 4" key="1">
    <citation type="journal article" date="2019" name="Emerg. Microbes Infect.">
        <title>Comprehensive subspecies identification of 175 nontuberculous mycobacteria species based on 7547 genomic profiles.</title>
        <authorList>
            <person name="Matsumoto Y."/>
            <person name="Kinjo T."/>
            <person name="Motooka D."/>
            <person name="Nabeya D."/>
            <person name="Jung N."/>
            <person name="Uechi K."/>
            <person name="Horii T."/>
            <person name="Iida T."/>
            <person name="Fujita J."/>
            <person name="Nakamura S."/>
        </authorList>
    </citation>
    <scope>NUCLEOTIDE SEQUENCE [LARGE SCALE GENOMIC DNA]</scope>
    <source>
        <strain evidence="3 4">JCM 6396</strain>
    </source>
</reference>
<keyword evidence="4" id="KW-1185">Reference proteome</keyword>